<name>A0AAV7W1X7_PLEWA</name>
<proteinExistence type="predicted"/>
<organism evidence="2 3">
    <name type="scientific">Pleurodeles waltl</name>
    <name type="common">Iberian ribbed newt</name>
    <dbReference type="NCBI Taxonomy" id="8319"/>
    <lineage>
        <taxon>Eukaryota</taxon>
        <taxon>Metazoa</taxon>
        <taxon>Chordata</taxon>
        <taxon>Craniata</taxon>
        <taxon>Vertebrata</taxon>
        <taxon>Euteleostomi</taxon>
        <taxon>Amphibia</taxon>
        <taxon>Batrachia</taxon>
        <taxon>Caudata</taxon>
        <taxon>Salamandroidea</taxon>
        <taxon>Salamandridae</taxon>
        <taxon>Pleurodelinae</taxon>
        <taxon>Pleurodeles</taxon>
    </lineage>
</organism>
<comment type="caution">
    <text evidence="2">The sequence shown here is derived from an EMBL/GenBank/DDBJ whole genome shotgun (WGS) entry which is preliminary data.</text>
</comment>
<gene>
    <name evidence="2" type="ORF">NDU88_002058</name>
</gene>
<reference evidence="2" key="1">
    <citation type="journal article" date="2022" name="bioRxiv">
        <title>Sequencing and chromosome-scale assembly of the giantPleurodeles waltlgenome.</title>
        <authorList>
            <person name="Brown T."/>
            <person name="Elewa A."/>
            <person name="Iarovenko S."/>
            <person name="Subramanian E."/>
            <person name="Araus A.J."/>
            <person name="Petzold A."/>
            <person name="Susuki M."/>
            <person name="Suzuki K.-i.T."/>
            <person name="Hayashi T."/>
            <person name="Toyoda A."/>
            <person name="Oliveira C."/>
            <person name="Osipova E."/>
            <person name="Leigh N.D."/>
            <person name="Simon A."/>
            <person name="Yun M.H."/>
        </authorList>
    </citation>
    <scope>NUCLEOTIDE SEQUENCE</scope>
    <source>
        <strain evidence="2">20211129_DDA</strain>
        <tissue evidence="2">Liver</tissue>
    </source>
</reference>
<evidence type="ECO:0000256" key="1">
    <source>
        <dbReference type="SAM" id="MobiDB-lite"/>
    </source>
</evidence>
<sequence length="186" mass="19201">MLKGPLRSPHCGEAKKPPLRQQLLRAQSGSAALSLRPLWATGPSRALLCAPFCSVSVAGPTHHHLWGPQIRAFTATAAGPKSGWPATHTIRRSTDSAQPPPPTTRGPATAATPWQARSGGSPLQSSGHPVRPPGTALALLRSGRPSVEGQGPAAVLLLGLGGGAPRHTPVHSTILATPPVQTFLKK</sequence>
<feature type="region of interest" description="Disordered" evidence="1">
    <location>
        <begin position="78"/>
        <end position="135"/>
    </location>
</feature>
<dbReference type="Proteomes" id="UP001066276">
    <property type="component" value="Chromosome 1_2"/>
</dbReference>
<dbReference type="AlphaFoldDB" id="A0AAV7W1X7"/>
<dbReference type="EMBL" id="JANPWB010000002">
    <property type="protein sequence ID" value="KAJ1206656.1"/>
    <property type="molecule type" value="Genomic_DNA"/>
</dbReference>
<keyword evidence="3" id="KW-1185">Reference proteome</keyword>
<protein>
    <submittedName>
        <fullName evidence="2">Uncharacterized protein</fullName>
    </submittedName>
</protein>
<accession>A0AAV7W1X7</accession>
<evidence type="ECO:0000313" key="3">
    <source>
        <dbReference type="Proteomes" id="UP001066276"/>
    </source>
</evidence>
<evidence type="ECO:0000313" key="2">
    <source>
        <dbReference type="EMBL" id="KAJ1206656.1"/>
    </source>
</evidence>